<dbReference type="PANTHER" id="PTHR43852:SF2">
    <property type="entry name" value="PROTEIN ADENYLYLTRANSFERASE MNTA"/>
    <property type="match status" value="1"/>
</dbReference>
<name>A0A3S8ZNZ0_9NEIS</name>
<gene>
    <name evidence="2" type="ORF">EJO50_00345</name>
</gene>
<sequence length="137" mass="14984">MKTLLITDLNKLLAKLQSALPHLLAIYLFGSQAKGDAHAASDIDLAVLLAGSAEATTLWNLAQELAMMLDKDVDLIDLRQASTVMQYQIISDGRCLWAADSQAKLYESFILSEKTALDTARSGLLEDIDQRGTIYGR</sequence>
<feature type="domain" description="Polymerase beta nucleotidyltransferase" evidence="1">
    <location>
        <begin position="16"/>
        <end position="101"/>
    </location>
</feature>
<accession>A0A3S8ZNZ0</accession>
<keyword evidence="2" id="KW-0808">Transferase</keyword>
<dbReference type="InterPro" id="IPR052930">
    <property type="entry name" value="TA_antitoxin_MntA"/>
</dbReference>
<dbReference type="GO" id="GO:0016740">
    <property type="term" value="F:transferase activity"/>
    <property type="evidence" value="ECO:0007669"/>
    <property type="project" value="UniProtKB-KW"/>
</dbReference>
<dbReference type="RefSeq" id="WP_125971047.1">
    <property type="nucleotide sequence ID" value="NZ_CP034433.1"/>
</dbReference>
<dbReference type="Pfam" id="PF18765">
    <property type="entry name" value="Polbeta"/>
    <property type="match status" value="1"/>
</dbReference>
<evidence type="ECO:0000313" key="2">
    <source>
        <dbReference type="EMBL" id="AZN35071.1"/>
    </source>
</evidence>
<keyword evidence="3" id="KW-1185">Reference proteome</keyword>
<dbReference type="Proteomes" id="UP000282438">
    <property type="component" value="Chromosome"/>
</dbReference>
<dbReference type="InterPro" id="IPR043519">
    <property type="entry name" value="NT_sf"/>
</dbReference>
<evidence type="ECO:0000313" key="3">
    <source>
        <dbReference type="Proteomes" id="UP000282438"/>
    </source>
</evidence>
<dbReference type="Gene3D" id="3.30.460.10">
    <property type="entry name" value="Beta Polymerase, domain 2"/>
    <property type="match status" value="1"/>
</dbReference>
<proteinExistence type="predicted"/>
<dbReference type="CDD" id="cd05403">
    <property type="entry name" value="NT_KNTase_like"/>
    <property type="match status" value="1"/>
</dbReference>
<dbReference type="OrthoDB" id="9793109at2"/>
<dbReference type="KEGG" id="iod:EJO50_00345"/>
<organism evidence="2 3">
    <name type="scientific">Iodobacter ciconiae</name>
    <dbReference type="NCBI Taxonomy" id="2496266"/>
    <lineage>
        <taxon>Bacteria</taxon>
        <taxon>Pseudomonadati</taxon>
        <taxon>Pseudomonadota</taxon>
        <taxon>Betaproteobacteria</taxon>
        <taxon>Neisseriales</taxon>
        <taxon>Chitinibacteraceae</taxon>
        <taxon>Iodobacter</taxon>
    </lineage>
</organism>
<dbReference type="EMBL" id="CP034433">
    <property type="protein sequence ID" value="AZN35071.1"/>
    <property type="molecule type" value="Genomic_DNA"/>
</dbReference>
<dbReference type="AlphaFoldDB" id="A0A3S8ZNZ0"/>
<dbReference type="InterPro" id="IPR041633">
    <property type="entry name" value="Polbeta"/>
</dbReference>
<dbReference type="PANTHER" id="PTHR43852">
    <property type="entry name" value="NUCLEOTIDYLTRANSFERASE"/>
    <property type="match status" value="1"/>
</dbReference>
<dbReference type="NCBIfam" id="NF047752">
    <property type="entry name" value="MntA_antitoxin"/>
    <property type="match status" value="1"/>
</dbReference>
<reference evidence="2 3" key="1">
    <citation type="submission" date="2018-12" db="EMBL/GenBank/DDBJ databases">
        <title>Complete genome sequence of Iodobacter sp. H11R3.</title>
        <authorList>
            <person name="Bae J.-W."/>
        </authorList>
    </citation>
    <scope>NUCLEOTIDE SEQUENCE [LARGE SCALE GENOMIC DNA]</scope>
    <source>
        <strain evidence="2 3">H11R3</strain>
    </source>
</reference>
<evidence type="ECO:0000259" key="1">
    <source>
        <dbReference type="Pfam" id="PF18765"/>
    </source>
</evidence>
<protein>
    <submittedName>
        <fullName evidence="2">Nucleotidyltransferase domain-containing protein</fullName>
    </submittedName>
</protein>
<dbReference type="SUPFAM" id="SSF81301">
    <property type="entry name" value="Nucleotidyltransferase"/>
    <property type="match status" value="1"/>
</dbReference>